<dbReference type="InterPro" id="IPR026021">
    <property type="entry name" value="YdjA-like"/>
</dbReference>
<evidence type="ECO:0000256" key="4">
    <source>
        <dbReference type="ARBA" id="ARBA00022857"/>
    </source>
</evidence>
<evidence type="ECO:0000256" key="8">
    <source>
        <dbReference type="PIRSR" id="PIRSR000232-1"/>
    </source>
</evidence>
<keyword evidence="3 7" id="KW-0288">FMN</keyword>
<dbReference type="Pfam" id="PF00881">
    <property type="entry name" value="Nitroreductase"/>
    <property type="match status" value="1"/>
</dbReference>
<protein>
    <recommendedName>
        <fullName evidence="7">Putative NAD(P)H nitroreductase</fullName>
        <ecNumber evidence="7">1.-.-.-</ecNumber>
    </recommendedName>
</protein>
<dbReference type="PIRSF" id="PIRSF000232">
    <property type="entry name" value="YdjA"/>
    <property type="match status" value="1"/>
</dbReference>
<dbReference type="RefSeq" id="WP_089418389.1">
    <property type="nucleotide sequence ID" value="NZ_CP022424.1"/>
</dbReference>
<accession>A0A221KJM9</accession>
<evidence type="ECO:0000256" key="3">
    <source>
        <dbReference type="ARBA" id="ARBA00022643"/>
    </source>
</evidence>
<name>A0A221KJM9_VITFI</name>
<sequence length="195" mass="20784">MNLSFPVELCDALIHTRQHIGPKHLGEPGPDAATLEALFRAAAAAPDHGRLTPWRFVVLGPQARERLGEVFAHSLLARDPHALPEQLADARAKAQRGAVLVLVIARLGGDDSDVPPWERLLAVGAAVQNVLLAAHARGWGSGLSGGKALQGEAMRQAFDVAPHEQAVCFISLGTPTRVKPPRPRPAVADGVTWRD</sequence>
<evidence type="ECO:0000313" key="11">
    <source>
        <dbReference type="Proteomes" id="UP000199729"/>
    </source>
</evidence>
<evidence type="ECO:0000256" key="2">
    <source>
        <dbReference type="ARBA" id="ARBA00022630"/>
    </source>
</evidence>
<keyword evidence="4 7" id="KW-0521">NADP</keyword>
<evidence type="ECO:0000256" key="7">
    <source>
        <dbReference type="PIRNR" id="PIRNR000232"/>
    </source>
</evidence>
<gene>
    <name evidence="10" type="ORF">VITFI_CDS3465</name>
</gene>
<dbReference type="InterPro" id="IPR000415">
    <property type="entry name" value="Nitroreductase-like"/>
</dbReference>
<organism evidence="10 11">
    <name type="scientific">Vitreoscilla filiformis</name>
    <dbReference type="NCBI Taxonomy" id="63"/>
    <lineage>
        <taxon>Bacteria</taxon>
        <taxon>Pseudomonadati</taxon>
        <taxon>Pseudomonadota</taxon>
        <taxon>Betaproteobacteria</taxon>
        <taxon>Neisseriales</taxon>
        <taxon>Neisseriaceae</taxon>
        <taxon>Vitreoscilla</taxon>
    </lineage>
</organism>
<dbReference type="PANTHER" id="PTHR43821:SF1">
    <property type="entry name" value="NAD(P)H NITROREDUCTASE YDJA-RELATED"/>
    <property type="match status" value="1"/>
</dbReference>
<keyword evidence="5 7" id="KW-0560">Oxidoreductase</keyword>
<evidence type="ECO:0000256" key="1">
    <source>
        <dbReference type="ARBA" id="ARBA00007118"/>
    </source>
</evidence>
<evidence type="ECO:0000259" key="9">
    <source>
        <dbReference type="Pfam" id="PF00881"/>
    </source>
</evidence>
<dbReference type="OrthoDB" id="9804207at2"/>
<reference evidence="10 11" key="1">
    <citation type="submission" date="2017-07" db="EMBL/GenBank/DDBJ databases">
        <title>Complete Genome Sequence of the cosmetic ferment Vitreoscilla filiformis (ATCC15551).</title>
        <authorList>
            <person name="Contreras S."/>
            <person name="Sagory-Zalkind P."/>
            <person name="Blanquart H."/>
            <person name="Iltis A."/>
            <person name="Morand S.C."/>
        </authorList>
    </citation>
    <scope>NUCLEOTIDE SEQUENCE [LARGE SCALE GENOMIC DNA]</scope>
    <source>
        <strain evidence="10 11">ATCC 15551</strain>
        <plasmid evidence="11">Plasmid pvf1</plasmid>
    </source>
</reference>
<dbReference type="CDD" id="cd02135">
    <property type="entry name" value="YdjA-like"/>
    <property type="match status" value="1"/>
</dbReference>
<dbReference type="EMBL" id="CP022424">
    <property type="protein sequence ID" value="ASM79242.1"/>
    <property type="molecule type" value="Genomic_DNA"/>
</dbReference>
<feature type="binding site" description="in other chain" evidence="8">
    <location>
        <begin position="143"/>
        <end position="145"/>
    </location>
    <ligand>
        <name>FMN</name>
        <dbReference type="ChEBI" id="CHEBI:58210"/>
        <note>ligand shared between dimeric partners</note>
    </ligand>
</feature>
<geneLocation type="plasmid" evidence="11">
    <name>pvf1</name>
</geneLocation>
<dbReference type="PANTHER" id="PTHR43821">
    <property type="entry name" value="NAD(P)H NITROREDUCTASE YDJA-RELATED"/>
    <property type="match status" value="1"/>
</dbReference>
<dbReference type="AlphaFoldDB" id="A0A221KJM9"/>
<dbReference type="EC" id="1.-.-.-" evidence="7"/>
<comment type="similarity">
    <text evidence="1 7">Belongs to the nitroreductase family.</text>
</comment>
<evidence type="ECO:0000313" key="10">
    <source>
        <dbReference type="EMBL" id="ASM79242.1"/>
    </source>
</evidence>
<evidence type="ECO:0000256" key="5">
    <source>
        <dbReference type="ARBA" id="ARBA00023002"/>
    </source>
</evidence>
<comment type="cofactor">
    <cofactor evidence="8">
        <name>FMN</name>
        <dbReference type="ChEBI" id="CHEBI:58210"/>
    </cofactor>
    <text evidence="8">Binds 1 FMN per subunit.</text>
</comment>
<dbReference type="Gene3D" id="3.40.109.10">
    <property type="entry name" value="NADH Oxidase"/>
    <property type="match status" value="1"/>
</dbReference>
<keyword evidence="6 7" id="KW-0520">NAD</keyword>
<evidence type="ECO:0000256" key="6">
    <source>
        <dbReference type="ARBA" id="ARBA00023027"/>
    </source>
</evidence>
<dbReference type="KEGG" id="vff:VITFI_CDS3465"/>
<feature type="binding site" evidence="8">
    <location>
        <position position="48"/>
    </location>
    <ligand>
        <name>FMN</name>
        <dbReference type="ChEBI" id="CHEBI:58210"/>
        <note>ligand shared between dimeric partners</note>
    </ligand>
</feature>
<dbReference type="InterPro" id="IPR052530">
    <property type="entry name" value="NAD(P)H_nitroreductase"/>
</dbReference>
<feature type="domain" description="Nitroreductase" evidence="9">
    <location>
        <begin position="27"/>
        <end position="173"/>
    </location>
</feature>
<proteinExistence type="inferred from homology"/>
<keyword evidence="10" id="KW-0614">Plasmid</keyword>
<dbReference type="Proteomes" id="UP000199729">
    <property type="component" value="Plasmid pVF1"/>
</dbReference>
<dbReference type="InterPro" id="IPR029479">
    <property type="entry name" value="Nitroreductase"/>
</dbReference>
<keyword evidence="2 7" id="KW-0285">Flavoprotein</keyword>
<dbReference type="SUPFAM" id="SSF55469">
    <property type="entry name" value="FMN-dependent nitroreductase-like"/>
    <property type="match status" value="1"/>
</dbReference>
<dbReference type="GO" id="GO:0016491">
    <property type="term" value="F:oxidoreductase activity"/>
    <property type="evidence" value="ECO:0007669"/>
    <property type="project" value="UniProtKB-UniRule"/>
</dbReference>
<keyword evidence="11" id="KW-1185">Reference proteome</keyword>